<dbReference type="SUPFAM" id="SSF52172">
    <property type="entry name" value="CheY-like"/>
    <property type="match status" value="1"/>
</dbReference>
<name>A0A0A5G341_9BACI</name>
<dbReference type="RefSeq" id="WP_036834449.1">
    <property type="nucleotide sequence ID" value="NZ_AVPG01000013.1"/>
</dbReference>
<dbReference type="Pfam" id="PF00072">
    <property type="entry name" value="Response_reg"/>
    <property type="match status" value="1"/>
</dbReference>
<evidence type="ECO:0000259" key="3">
    <source>
        <dbReference type="PROSITE" id="PS50110"/>
    </source>
</evidence>
<dbReference type="PANTHER" id="PTHR44591:SF3">
    <property type="entry name" value="RESPONSE REGULATORY DOMAIN-CONTAINING PROTEIN"/>
    <property type="match status" value="1"/>
</dbReference>
<reference evidence="4 5" key="1">
    <citation type="submission" date="2013-08" db="EMBL/GenBank/DDBJ databases">
        <authorList>
            <person name="Huang J."/>
            <person name="Wang G."/>
        </authorList>
    </citation>
    <scope>NUCLEOTIDE SEQUENCE [LARGE SCALE GENOMIC DNA]</scope>
    <source>
        <strain evidence="4 5">JSM 072002</strain>
    </source>
</reference>
<evidence type="ECO:0000313" key="4">
    <source>
        <dbReference type="EMBL" id="KGX86469.1"/>
    </source>
</evidence>
<dbReference type="GO" id="GO:0000160">
    <property type="term" value="P:phosphorelay signal transduction system"/>
    <property type="evidence" value="ECO:0007669"/>
    <property type="project" value="InterPro"/>
</dbReference>
<dbReference type="InterPro" id="IPR001789">
    <property type="entry name" value="Sig_transdc_resp-reg_receiver"/>
</dbReference>
<dbReference type="EMBL" id="AVPG01000013">
    <property type="protein sequence ID" value="KGX86469.1"/>
    <property type="molecule type" value="Genomic_DNA"/>
</dbReference>
<dbReference type="PROSITE" id="PS50110">
    <property type="entry name" value="RESPONSE_REGULATORY"/>
    <property type="match status" value="1"/>
</dbReference>
<dbReference type="AlphaFoldDB" id="A0A0A5G341"/>
<comment type="caution">
    <text evidence="4">The sequence shown here is derived from an EMBL/GenBank/DDBJ whole genome shotgun (WGS) entry which is preliminary data.</text>
</comment>
<evidence type="ECO:0000256" key="1">
    <source>
        <dbReference type="ARBA" id="ARBA00022553"/>
    </source>
</evidence>
<dbReference type="STRING" id="1385512.N784_04760"/>
<dbReference type="eggNOG" id="COG0745">
    <property type="taxonomic scope" value="Bacteria"/>
</dbReference>
<feature type="domain" description="Response regulatory" evidence="3">
    <location>
        <begin position="4"/>
        <end position="118"/>
    </location>
</feature>
<accession>A0A0A5G341</accession>
<dbReference type="Proteomes" id="UP000030401">
    <property type="component" value="Unassembled WGS sequence"/>
</dbReference>
<dbReference type="InterPro" id="IPR011006">
    <property type="entry name" value="CheY-like_superfamily"/>
</dbReference>
<feature type="modified residue" description="4-aspartylphosphate" evidence="2">
    <location>
        <position position="53"/>
    </location>
</feature>
<keyword evidence="5" id="KW-1185">Reference proteome</keyword>
<dbReference type="PANTHER" id="PTHR44591">
    <property type="entry name" value="STRESS RESPONSE REGULATOR PROTEIN 1"/>
    <property type="match status" value="1"/>
</dbReference>
<protein>
    <recommendedName>
        <fullName evidence="3">Response regulatory domain-containing protein</fullName>
    </recommendedName>
</protein>
<dbReference type="InterPro" id="IPR050595">
    <property type="entry name" value="Bact_response_regulator"/>
</dbReference>
<dbReference type="SMART" id="SM00448">
    <property type="entry name" value="REC"/>
    <property type="match status" value="1"/>
</dbReference>
<evidence type="ECO:0000313" key="5">
    <source>
        <dbReference type="Proteomes" id="UP000030401"/>
    </source>
</evidence>
<dbReference type="Gene3D" id="3.40.50.2300">
    <property type="match status" value="1"/>
</dbReference>
<sequence>MGKRVLIVDDQSGIRFLLQEVIKNKGCQTFEAKTGQEAIEQVKQHEPDFIFIDLKLPIKDGITVLTELEAEGYAIPAVMMSGLTQMEWNELSLPRNVRGTITKPFDIEEIERIITEFCNVKR</sequence>
<gene>
    <name evidence="4" type="ORF">N784_04760</name>
</gene>
<proteinExistence type="predicted"/>
<keyword evidence="1 2" id="KW-0597">Phosphoprotein</keyword>
<evidence type="ECO:0000256" key="2">
    <source>
        <dbReference type="PROSITE-ProRule" id="PRU00169"/>
    </source>
</evidence>
<dbReference type="CDD" id="cd00156">
    <property type="entry name" value="REC"/>
    <property type="match status" value="1"/>
</dbReference>
<organism evidence="4 5">
    <name type="scientific">Pontibacillus litoralis JSM 072002</name>
    <dbReference type="NCBI Taxonomy" id="1385512"/>
    <lineage>
        <taxon>Bacteria</taxon>
        <taxon>Bacillati</taxon>
        <taxon>Bacillota</taxon>
        <taxon>Bacilli</taxon>
        <taxon>Bacillales</taxon>
        <taxon>Bacillaceae</taxon>
        <taxon>Pontibacillus</taxon>
    </lineage>
</organism>